<dbReference type="Pfam" id="PF03466">
    <property type="entry name" value="LysR_substrate"/>
    <property type="match status" value="1"/>
</dbReference>
<dbReference type="InterPro" id="IPR036388">
    <property type="entry name" value="WH-like_DNA-bd_sf"/>
</dbReference>
<feature type="domain" description="HTH lysR-type" evidence="5">
    <location>
        <begin position="10"/>
        <end position="67"/>
    </location>
</feature>
<dbReference type="EnsemblBacteria" id="ABA81787">
    <property type="protein sequence ID" value="ABA81787"/>
    <property type="gene ID" value="RSP_4260"/>
</dbReference>
<evidence type="ECO:0000259" key="5">
    <source>
        <dbReference type="PROSITE" id="PS50931"/>
    </source>
</evidence>
<sequence length="308" mass="33316">MQHMNNLRAVDLNLLVVLDALLAERHLSRAAARLNMSQPAVSHALARLRHLLGDPLFRREGGRMVPTLRAQALAPPLAEALAQIRSVLGPDAFDPAAPHVFRLTMSDYGAGLVLPGLMRQLRRIAPEIRLVVTQKSREAMIEAVSEGEADLALGVFPGLPPQLEAELLLTDRYICLLDPAHQPVRSGGLTAEAFWSAPHAHVAVQGDFTTEIDLHLKDRGGPRRLALILPHWSIAPKVIAGTDLILTVASRAVPAAPEPLIVTAPPVPLPPIPFSAIHARRRKADPALRWLIARLREVVGEEAGTAVA</sequence>
<dbReference type="AlphaFoldDB" id="Q3HKF7"/>
<dbReference type="OrthoDB" id="9774011at2"/>
<dbReference type="SUPFAM" id="SSF46785">
    <property type="entry name" value="Winged helix' DNA-binding domain"/>
    <property type="match status" value="1"/>
</dbReference>
<dbReference type="PhylomeDB" id="Q3HKF7"/>
<dbReference type="InterPro" id="IPR036390">
    <property type="entry name" value="WH_DNA-bd_sf"/>
</dbReference>
<dbReference type="Gene3D" id="3.40.190.10">
    <property type="entry name" value="Periplasmic binding protein-like II"/>
    <property type="match status" value="2"/>
</dbReference>
<keyword evidence="3" id="KW-0238">DNA-binding</keyword>
<accession>Q3HKF7</accession>
<dbReference type="SUPFAM" id="SSF53850">
    <property type="entry name" value="Periplasmic binding protein-like II"/>
    <property type="match status" value="1"/>
</dbReference>
<dbReference type="GO" id="GO:0003700">
    <property type="term" value="F:DNA-binding transcription factor activity"/>
    <property type="evidence" value="ECO:0007669"/>
    <property type="project" value="InterPro"/>
</dbReference>
<evidence type="ECO:0000256" key="2">
    <source>
        <dbReference type="ARBA" id="ARBA00023015"/>
    </source>
</evidence>
<keyword evidence="6" id="KW-0614">Plasmid</keyword>
<evidence type="ECO:0000256" key="3">
    <source>
        <dbReference type="ARBA" id="ARBA00023125"/>
    </source>
</evidence>
<dbReference type="Proteomes" id="UP000002703">
    <property type="component" value="Plasmid E"/>
</dbReference>
<dbReference type="PANTHER" id="PTHR30118">
    <property type="entry name" value="HTH-TYPE TRANSCRIPTIONAL REGULATOR LEUO-RELATED"/>
    <property type="match status" value="1"/>
</dbReference>
<dbReference type="PATRIC" id="fig|272943.9.peg.4367"/>
<proteinExistence type="inferred from homology"/>
<evidence type="ECO:0000313" key="7">
    <source>
        <dbReference type="Proteomes" id="UP000002703"/>
    </source>
</evidence>
<keyword evidence="4" id="KW-0804">Transcription</keyword>
<geneLocation type="plasmid" evidence="6 7">
    <name>E</name>
</geneLocation>
<dbReference type="GO" id="GO:0003677">
    <property type="term" value="F:DNA binding"/>
    <property type="evidence" value="ECO:0007669"/>
    <property type="project" value="UniProtKB-KW"/>
</dbReference>
<keyword evidence="2" id="KW-0805">Transcription regulation</keyword>
<dbReference type="PROSITE" id="PS50931">
    <property type="entry name" value="HTH_LYSR"/>
    <property type="match status" value="1"/>
</dbReference>
<dbReference type="CDD" id="cd08465">
    <property type="entry name" value="PBP2_ToxR"/>
    <property type="match status" value="1"/>
</dbReference>
<dbReference type="Pfam" id="PF00126">
    <property type="entry name" value="HTH_1"/>
    <property type="match status" value="1"/>
</dbReference>
<protein>
    <submittedName>
        <fullName evidence="6">Transcriptional regulator, LysR family</fullName>
    </submittedName>
</protein>
<organism evidence="6 7">
    <name type="scientific">Cereibacter sphaeroides (strain ATCC 17023 / DSM 158 / JCM 6121 / CCUG 31486 / LMG 2827 / NBRC 12203 / NCIMB 8253 / ATH 2.4.1.)</name>
    <name type="common">Rhodobacter sphaeroides</name>
    <dbReference type="NCBI Taxonomy" id="272943"/>
    <lineage>
        <taxon>Bacteria</taxon>
        <taxon>Pseudomonadati</taxon>
        <taxon>Pseudomonadota</taxon>
        <taxon>Alphaproteobacteria</taxon>
        <taxon>Rhodobacterales</taxon>
        <taxon>Paracoccaceae</taxon>
        <taxon>Cereibacter</taxon>
    </lineage>
</organism>
<reference evidence="6 7" key="2">
    <citation type="journal article" date="2012" name="J. Bacteriol.">
        <title>Revised Sequence and Annotation of the Rhodobacter sphaeroides 2.4.1 Genome.</title>
        <authorList>
            <person name="Kontur W.S."/>
            <person name="Schackwitz W.S."/>
            <person name="Ivanova N."/>
            <person name="Martin J."/>
            <person name="Labutti K."/>
            <person name="Deshpande S."/>
            <person name="Tice H.N."/>
            <person name="Pennacchio C."/>
            <person name="Sodergren E."/>
            <person name="Weinstock G.M."/>
            <person name="Noguera D.R."/>
            <person name="Donohue T.J."/>
        </authorList>
    </citation>
    <scope>NUCLEOTIDE SEQUENCE [LARGE SCALE GENOMIC DNA]</scope>
    <source>
        <strain evidence="7">ATCC 17023 / DSM 158 / JCM 6121 / CCUG 31486 / LMG 2827 / NBRC 12203 / NCIMB 8253 / ATH 2.4.1.</strain>
    </source>
</reference>
<dbReference type="RefSeq" id="WP_011836251.1">
    <property type="nucleotide sequence ID" value="NC_009008.1"/>
</dbReference>
<dbReference type="PANTHER" id="PTHR30118:SF15">
    <property type="entry name" value="TRANSCRIPTIONAL REGULATORY PROTEIN"/>
    <property type="match status" value="1"/>
</dbReference>
<keyword evidence="7" id="KW-1185">Reference proteome</keyword>
<evidence type="ECO:0000256" key="1">
    <source>
        <dbReference type="ARBA" id="ARBA00009437"/>
    </source>
</evidence>
<reference evidence="7" key="1">
    <citation type="submission" date="2005-10" db="EMBL/GenBank/DDBJ databases">
        <title>Finished sequence of plasmid E of Rhodobacter sphaeroides 2.4.1.</title>
        <authorList>
            <person name="Copeland A."/>
            <person name="Lucas S."/>
            <person name="Lapidus A."/>
            <person name="Barry K."/>
            <person name="Detter J.C."/>
            <person name="Glavina T."/>
            <person name="Hammon N."/>
            <person name="Israni S."/>
            <person name="Pitluck S."/>
            <person name="Richardson P."/>
            <person name="Mackenzie C."/>
            <person name="Choudhary M."/>
            <person name="Larimer F."/>
            <person name="Hauser L.J."/>
            <person name="Land M."/>
            <person name="Donohue T.J."/>
            <person name="Kaplan S."/>
        </authorList>
    </citation>
    <scope>NUCLEOTIDE SEQUENCE [LARGE SCALE GENOMIC DNA]</scope>
    <source>
        <strain evidence="7">ATCC 17023 / DSM 158 / JCM 6121 / CCUG 31486 / LMG 2827 / NBRC 12203 / NCIMB 8253 / ATH 2.4.1.</strain>
        <plasmid evidence="7">E</plasmid>
    </source>
</reference>
<gene>
    <name evidence="6" type="primary">mexT</name>
    <name evidence="6" type="ordered locus">RSP_4260</name>
</gene>
<dbReference type="InterPro" id="IPR005119">
    <property type="entry name" value="LysR_subst-bd"/>
</dbReference>
<name>Q3HKF7_CERS4</name>
<dbReference type="InterPro" id="IPR050389">
    <property type="entry name" value="LysR-type_TF"/>
</dbReference>
<dbReference type="InterPro" id="IPR000847">
    <property type="entry name" value="LysR_HTH_N"/>
</dbReference>
<evidence type="ECO:0000313" key="6">
    <source>
        <dbReference type="EMBL" id="ABA81787.1"/>
    </source>
</evidence>
<dbReference type="PRINTS" id="PR00039">
    <property type="entry name" value="HTHLYSR"/>
</dbReference>
<dbReference type="EMBL" id="DQ232587">
    <property type="protein sequence ID" value="ABA81787.1"/>
    <property type="molecule type" value="Genomic_DNA"/>
</dbReference>
<dbReference type="Gene3D" id="1.10.10.10">
    <property type="entry name" value="Winged helix-like DNA-binding domain superfamily/Winged helix DNA-binding domain"/>
    <property type="match status" value="1"/>
</dbReference>
<comment type="similarity">
    <text evidence="1">Belongs to the LysR transcriptional regulatory family.</text>
</comment>
<dbReference type="KEGG" id="rsp:RSP_4260"/>
<dbReference type="GeneID" id="4796456"/>
<evidence type="ECO:0000256" key="4">
    <source>
        <dbReference type="ARBA" id="ARBA00023163"/>
    </source>
</evidence>